<dbReference type="GO" id="GO:0061024">
    <property type="term" value="P:membrane organization"/>
    <property type="evidence" value="ECO:0000318"/>
    <property type="project" value="GO_Central"/>
</dbReference>
<dbReference type="InterPro" id="IPR013606">
    <property type="entry name" value="I-BAR_dom"/>
</dbReference>
<dbReference type="Gene3D" id="1.20.1270.60">
    <property type="entry name" value="Arfaptin homology (AH) domain/BAR domain"/>
    <property type="match status" value="1"/>
</dbReference>
<dbReference type="Proteomes" id="UP000000305">
    <property type="component" value="Unassembled WGS sequence"/>
</dbReference>
<dbReference type="GO" id="GO:0005543">
    <property type="term" value="F:phospholipid binding"/>
    <property type="evidence" value="ECO:0000318"/>
    <property type="project" value="GO_Central"/>
</dbReference>
<feature type="region of interest" description="Disordered" evidence="1">
    <location>
        <begin position="282"/>
        <end position="338"/>
    </location>
</feature>
<dbReference type="InterPro" id="IPR030127">
    <property type="entry name" value="MTSS1/MTSS2"/>
</dbReference>
<feature type="compositionally biased region" description="Polar residues" evidence="1">
    <location>
        <begin position="323"/>
        <end position="338"/>
    </location>
</feature>
<feature type="compositionally biased region" description="Basic and acidic residues" evidence="1">
    <location>
        <begin position="477"/>
        <end position="486"/>
    </location>
</feature>
<dbReference type="Pfam" id="PF08397">
    <property type="entry name" value="IMD"/>
    <property type="match status" value="1"/>
</dbReference>
<evidence type="ECO:0000256" key="1">
    <source>
        <dbReference type="SAM" id="MobiDB-lite"/>
    </source>
</evidence>
<feature type="domain" description="WH2" evidence="2">
    <location>
        <begin position="1014"/>
        <end position="1031"/>
    </location>
</feature>
<feature type="compositionally biased region" description="Basic and acidic residues" evidence="1">
    <location>
        <begin position="1011"/>
        <end position="1023"/>
    </location>
</feature>
<dbReference type="GO" id="GO:0003779">
    <property type="term" value="F:actin binding"/>
    <property type="evidence" value="ECO:0000318"/>
    <property type="project" value="GO_Central"/>
</dbReference>
<evidence type="ECO:0000259" key="2">
    <source>
        <dbReference type="PROSITE" id="PS51082"/>
    </source>
</evidence>
<feature type="compositionally biased region" description="Polar residues" evidence="1">
    <location>
        <begin position="913"/>
        <end position="925"/>
    </location>
</feature>
<feature type="compositionally biased region" description="Low complexity" evidence="1">
    <location>
        <begin position="294"/>
        <end position="322"/>
    </location>
</feature>
<dbReference type="InParanoid" id="E9G4F7"/>
<dbReference type="EMBL" id="GL732532">
    <property type="protein sequence ID" value="EFX85291.1"/>
    <property type="molecule type" value="Genomic_DNA"/>
</dbReference>
<dbReference type="GO" id="GO:0030031">
    <property type="term" value="P:cell projection assembly"/>
    <property type="evidence" value="ECO:0000318"/>
    <property type="project" value="GO_Central"/>
</dbReference>
<dbReference type="PANTHER" id="PTHR15708">
    <property type="entry name" value="ACTIN BUNDLING/MISSING IN METASTASIS-RELATED"/>
    <property type="match status" value="1"/>
</dbReference>
<reference evidence="4 5" key="1">
    <citation type="journal article" date="2011" name="Science">
        <title>The ecoresponsive genome of Daphnia pulex.</title>
        <authorList>
            <person name="Colbourne J.K."/>
            <person name="Pfrender M.E."/>
            <person name="Gilbert D."/>
            <person name="Thomas W.K."/>
            <person name="Tucker A."/>
            <person name="Oakley T.H."/>
            <person name="Tokishita S."/>
            <person name="Aerts A."/>
            <person name="Arnold G.J."/>
            <person name="Basu M.K."/>
            <person name="Bauer D.J."/>
            <person name="Caceres C.E."/>
            <person name="Carmel L."/>
            <person name="Casola C."/>
            <person name="Choi J.H."/>
            <person name="Detter J.C."/>
            <person name="Dong Q."/>
            <person name="Dusheyko S."/>
            <person name="Eads B.D."/>
            <person name="Frohlich T."/>
            <person name="Geiler-Samerotte K.A."/>
            <person name="Gerlach D."/>
            <person name="Hatcher P."/>
            <person name="Jogdeo S."/>
            <person name="Krijgsveld J."/>
            <person name="Kriventseva E.V."/>
            <person name="Kultz D."/>
            <person name="Laforsch C."/>
            <person name="Lindquist E."/>
            <person name="Lopez J."/>
            <person name="Manak J.R."/>
            <person name="Muller J."/>
            <person name="Pangilinan J."/>
            <person name="Patwardhan R.P."/>
            <person name="Pitluck S."/>
            <person name="Pritham E.J."/>
            <person name="Rechtsteiner A."/>
            <person name="Rho M."/>
            <person name="Rogozin I.B."/>
            <person name="Sakarya O."/>
            <person name="Salamov A."/>
            <person name="Schaack S."/>
            <person name="Shapiro H."/>
            <person name="Shiga Y."/>
            <person name="Skalitzky C."/>
            <person name="Smith Z."/>
            <person name="Souvorov A."/>
            <person name="Sung W."/>
            <person name="Tang Z."/>
            <person name="Tsuchiya D."/>
            <person name="Tu H."/>
            <person name="Vos H."/>
            <person name="Wang M."/>
            <person name="Wolf Y.I."/>
            <person name="Yamagata H."/>
            <person name="Yamada T."/>
            <person name="Ye Y."/>
            <person name="Shaw J.R."/>
            <person name="Andrews J."/>
            <person name="Crease T.J."/>
            <person name="Tang H."/>
            <person name="Lucas S.M."/>
            <person name="Robertson H.M."/>
            <person name="Bork P."/>
            <person name="Koonin E.V."/>
            <person name="Zdobnov E.M."/>
            <person name="Grigoriev I.V."/>
            <person name="Lynch M."/>
            <person name="Boore J.L."/>
        </authorList>
    </citation>
    <scope>NUCLEOTIDE SEQUENCE [LARGE SCALE GENOMIC DNA]</scope>
</reference>
<dbReference type="InterPro" id="IPR027267">
    <property type="entry name" value="AH/BAR_dom_sf"/>
</dbReference>
<dbReference type="AlphaFoldDB" id="E9G4F7"/>
<dbReference type="InterPro" id="IPR003124">
    <property type="entry name" value="WH2_dom"/>
</dbReference>
<evidence type="ECO:0000259" key="3">
    <source>
        <dbReference type="PROSITE" id="PS51338"/>
    </source>
</evidence>
<dbReference type="HOGENOM" id="CLU_004805_0_0_1"/>
<protein>
    <recommendedName>
        <fullName evidence="6">IMD domain-containing protein</fullName>
    </recommendedName>
</protein>
<feature type="region of interest" description="Disordered" evidence="1">
    <location>
        <begin position="973"/>
        <end position="1044"/>
    </location>
</feature>
<feature type="compositionally biased region" description="Low complexity" evidence="1">
    <location>
        <begin position="540"/>
        <end position="559"/>
    </location>
</feature>
<dbReference type="PROSITE" id="PS51338">
    <property type="entry name" value="IMD"/>
    <property type="match status" value="1"/>
</dbReference>
<dbReference type="GO" id="GO:0015629">
    <property type="term" value="C:actin cytoskeleton"/>
    <property type="evidence" value="ECO:0000318"/>
    <property type="project" value="GO_Central"/>
</dbReference>
<evidence type="ECO:0008006" key="6">
    <source>
        <dbReference type="Google" id="ProtNLM"/>
    </source>
</evidence>
<feature type="compositionally biased region" description="Low complexity" evidence="1">
    <location>
        <begin position="444"/>
        <end position="459"/>
    </location>
</feature>
<name>E9G4F7_DAPPU</name>
<dbReference type="eggNOG" id="ENOG502QRG4">
    <property type="taxonomic scope" value="Eukaryota"/>
</dbReference>
<keyword evidence="5" id="KW-1185">Reference proteome</keyword>
<evidence type="ECO:0000313" key="4">
    <source>
        <dbReference type="EMBL" id="EFX85291.1"/>
    </source>
</evidence>
<dbReference type="KEGG" id="dpx:DAPPUDRAFT_300393"/>
<dbReference type="STRING" id="6669.E9G4F7"/>
<feature type="compositionally biased region" description="Basic and acidic residues" evidence="1">
    <location>
        <begin position="1033"/>
        <end position="1044"/>
    </location>
</feature>
<dbReference type="PANTHER" id="PTHR15708:SF4">
    <property type="entry name" value="FI21477P1-RELATED"/>
    <property type="match status" value="1"/>
</dbReference>
<feature type="domain" description="IMD" evidence="3">
    <location>
        <begin position="2"/>
        <end position="279"/>
    </location>
</feature>
<dbReference type="GO" id="GO:0009898">
    <property type="term" value="C:cytoplasmic side of plasma membrane"/>
    <property type="evidence" value="ECO:0000318"/>
    <property type="project" value="GO_Central"/>
</dbReference>
<feature type="compositionally biased region" description="Polar residues" evidence="1">
    <location>
        <begin position="493"/>
        <end position="508"/>
    </location>
</feature>
<proteinExistence type="predicted"/>
<feature type="region of interest" description="Disordered" evidence="1">
    <location>
        <begin position="443"/>
        <end position="565"/>
    </location>
</feature>
<dbReference type="PROSITE" id="PS51082">
    <property type="entry name" value="WH2"/>
    <property type="match status" value="1"/>
</dbReference>
<sequence length="1044" mass="113137">METLTVDKEFGSAMGALFHQIITDMKVGAPLWEDFLSKASKLHTALKSTLSVIAAYLDAFQKIADSATNAKGATKDIGTVLTRICLRHKAVEARLKTFTSALMECLVLPLHDKLEEWKKMVVNLDKEHSKEYKKVRADIKKRTAEAQRWQKKAKKIRSGMAGATNQQMNAGNTTVGDRQLNAANQELLRAADAAQIDLNSRLALLQETEKQALKSALVEERSRYCLFVACLKPVMSEEMSMMAELSHLEEIITQLDKHTADPFSLPSSTEQMISELKGTTDHNHWALQTPPSSPSSLGSRKSSMCSLGSIHSSSSGSVASHSQNQLMNSPSHAMQQQQQHIRHRSLSQVAGVNAGVRLSSVSSQDSGFTSQDTLVLYRPNSSPPSNQLLAQEETVQFDRTSASNSSHMVMINERPHTISTAYEKGHHQRAALSVYTFQPLEQYSSSSSTTGQSSCASSTDKFDRTNNSTPTESPEYETLRRCRELKAGGNNGSGSQESLGTGGNQSTAGRPPLPQRCSSLERPVVPPPTAKTKPEKVNKKNSLLLQQQKQKQQTEENNQPASSILPDFHQAAPDMIVPQPVYMNASELRQQQQQQAANCAMNGDDPASHAIYTSLASCTVYEDGQACSCHGPSRDSMWRHPPYQQSLPLPPPPTACSSSRPVLRRPASFSGAGNLNFDLIFQGYGDQGSMAGSDWNPRGSVRMSTMKRTSIPSFATLHEVSNVDEAHHTDGNKKTTFAKIKTIFPNGFHNSIHHVDVVVCAPPHIPETNAPLSSSVDEIDLAALPPPPDFLLETAEEDVGSSAAATPAAGVTTVTKEAIIPERSLSVADAVKTLNEIRHQPASPGVVRRAQSMRVTSDSSSSSASAGGGGGAPPMMIPLQGRGHPPPVLAKTLGTTPKAQRHLDQHHAHHHPTSSFTLNTKNMTSKAGPANHNKTLPKHMPSHPSNSDSGGGSKVVSGLLSKSSFVHQLNAKLAQQQHGHSPGGPAESISQQSRNARNHHDGQQHQQSGGSDHHRESLMDQIRRGTSLRRARSTSDRSSPHFKH</sequence>
<dbReference type="OrthoDB" id="10061327at2759"/>
<accession>E9G4F7</accession>
<evidence type="ECO:0000313" key="5">
    <source>
        <dbReference type="Proteomes" id="UP000000305"/>
    </source>
</evidence>
<dbReference type="SUPFAM" id="SSF103657">
    <property type="entry name" value="BAR/IMD domain-like"/>
    <property type="match status" value="1"/>
</dbReference>
<feature type="region of interest" description="Disordered" evidence="1">
    <location>
        <begin position="839"/>
        <end position="956"/>
    </location>
</feature>
<gene>
    <name evidence="4" type="ORF">DAPPUDRAFT_300393</name>
</gene>
<organism evidence="4 5">
    <name type="scientific">Daphnia pulex</name>
    <name type="common">Water flea</name>
    <dbReference type="NCBI Taxonomy" id="6669"/>
    <lineage>
        <taxon>Eukaryota</taxon>
        <taxon>Metazoa</taxon>
        <taxon>Ecdysozoa</taxon>
        <taxon>Arthropoda</taxon>
        <taxon>Crustacea</taxon>
        <taxon>Branchiopoda</taxon>
        <taxon>Diplostraca</taxon>
        <taxon>Cladocera</taxon>
        <taxon>Anomopoda</taxon>
        <taxon>Daphniidae</taxon>
        <taxon>Daphnia</taxon>
    </lineage>
</organism>
<dbReference type="GO" id="GO:0007009">
    <property type="term" value="P:plasma membrane organization"/>
    <property type="evidence" value="ECO:0007669"/>
    <property type="project" value="InterPro"/>
</dbReference>